<organism evidence="4">
    <name type="scientific">Nippostrongylus brasiliensis</name>
    <name type="common">Rat hookworm</name>
    <dbReference type="NCBI Taxonomy" id="27835"/>
    <lineage>
        <taxon>Eukaryota</taxon>
        <taxon>Metazoa</taxon>
        <taxon>Ecdysozoa</taxon>
        <taxon>Nematoda</taxon>
        <taxon>Chromadorea</taxon>
        <taxon>Rhabditida</taxon>
        <taxon>Rhabditina</taxon>
        <taxon>Rhabditomorpha</taxon>
        <taxon>Strongyloidea</taxon>
        <taxon>Heligmosomidae</taxon>
        <taxon>Nippostrongylus</taxon>
    </lineage>
</organism>
<evidence type="ECO:0000313" key="4">
    <source>
        <dbReference type="WBParaSite" id="NBR_0000316701-mRNA-1"/>
    </source>
</evidence>
<dbReference type="AlphaFoldDB" id="A0A0N4XKW5"/>
<keyword evidence="3" id="KW-1185">Reference proteome</keyword>
<reference evidence="2 3" key="2">
    <citation type="submission" date="2018-11" db="EMBL/GenBank/DDBJ databases">
        <authorList>
            <consortium name="Pathogen Informatics"/>
        </authorList>
    </citation>
    <scope>NUCLEOTIDE SEQUENCE [LARGE SCALE GENOMIC DNA]</scope>
</reference>
<accession>A0A0N4XKW5</accession>
<sequence length="337" mass="36816">MRQSYPFASHIIQGKVVWLVPFRKLGIEVGQAEQLFTLKVYPTSTSFRTIAGEPHSASNTQGDDDDIVCVEEKPAPGKSQDDPYANEYFDYHDPFMEPWYDIVEAPFSDPTRTEGSGSSRSTDSRASRRRSSRIAVEPPVTEEAATAGVAITSTSALEKNEAPSATDDSFFDSPMFLSNGPSGNVRTKPLPTDSDSSSTPLQPVKKKARFGSNVKVLKTSGITPMPNYDGMNDAQLKGELAKYGLKPMGRKRALALLKKIYDEVHPEIDPSTPTIRPLVRETSSGGTPVTSRPTKKTIRRKRAEDVVGGEAMIAEEAETAEVPVQKVVEKEYGKQSG</sequence>
<protein>
    <submittedName>
        <fullName evidence="4">SAP domain-containing protein</fullName>
    </submittedName>
</protein>
<dbReference type="EMBL" id="UYSL01004434">
    <property type="protein sequence ID" value="VDL66757.1"/>
    <property type="molecule type" value="Genomic_DNA"/>
</dbReference>
<dbReference type="GO" id="GO:0033557">
    <property type="term" value="C:Slx1-Slx4 complex"/>
    <property type="evidence" value="ECO:0007669"/>
    <property type="project" value="TreeGrafter"/>
</dbReference>
<dbReference type="CDD" id="cd22999">
    <property type="entry name" value="SAP_SLX4"/>
    <property type="match status" value="1"/>
</dbReference>
<feature type="region of interest" description="Disordered" evidence="1">
    <location>
        <begin position="266"/>
        <end position="302"/>
    </location>
</feature>
<evidence type="ECO:0000313" key="2">
    <source>
        <dbReference type="EMBL" id="VDL66757.1"/>
    </source>
</evidence>
<feature type="compositionally biased region" description="Low complexity" evidence="1">
    <location>
        <begin position="189"/>
        <end position="203"/>
    </location>
</feature>
<feature type="compositionally biased region" description="Polar residues" evidence="1">
    <location>
        <begin position="281"/>
        <end position="292"/>
    </location>
</feature>
<dbReference type="WBParaSite" id="NBR_0000316701-mRNA-1">
    <property type="protein sequence ID" value="NBR_0000316701-mRNA-1"/>
    <property type="gene ID" value="NBR_0000316701"/>
</dbReference>
<reference evidence="4" key="1">
    <citation type="submission" date="2017-02" db="UniProtKB">
        <authorList>
            <consortium name="WormBaseParasite"/>
        </authorList>
    </citation>
    <scope>IDENTIFICATION</scope>
</reference>
<dbReference type="GO" id="GO:0000712">
    <property type="term" value="P:resolution of meiotic recombination intermediates"/>
    <property type="evidence" value="ECO:0007669"/>
    <property type="project" value="TreeGrafter"/>
</dbReference>
<dbReference type="Proteomes" id="UP000271162">
    <property type="component" value="Unassembled WGS sequence"/>
</dbReference>
<gene>
    <name evidence="2" type="ORF">NBR_LOCUS3168</name>
</gene>
<dbReference type="PANTHER" id="PTHR21541:SF3">
    <property type="entry name" value="STRUCTURE-SPECIFIC ENDONUCLEASE SUBUNIT SLX4"/>
    <property type="match status" value="1"/>
</dbReference>
<evidence type="ECO:0000313" key="3">
    <source>
        <dbReference type="Proteomes" id="UP000271162"/>
    </source>
</evidence>
<dbReference type="STRING" id="27835.A0A0N4XKW5"/>
<name>A0A0N4XKW5_NIPBR</name>
<feature type="region of interest" description="Disordered" evidence="1">
    <location>
        <begin position="106"/>
        <end position="205"/>
    </location>
</feature>
<dbReference type="PANTHER" id="PTHR21541">
    <property type="entry name" value="BTB POZ DOMAIN CONTAINING 12"/>
    <property type="match status" value="1"/>
</dbReference>
<proteinExistence type="predicted"/>
<evidence type="ECO:0000256" key="1">
    <source>
        <dbReference type="SAM" id="MobiDB-lite"/>
    </source>
</evidence>